<organism evidence="1 2">
    <name type="scientific">Candidatus Nealsonbacteria bacterium CG18_big_fil_WC_8_21_14_2_50_37_10</name>
    <dbReference type="NCBI Taxonomy" id="1974717"/>
    <lineage>
        <taxon>Bacteria</taxon>
        <taxon>Candidatus Nealsoniibacteriota</taxon>
    </lineage>
</organism>
<protein>
    <recommendedName>
        <fullName evidence="3">DNA polymerase III subunit delta</fullName>
    </recommendedName>
</protein>
<dbReference type="AlphaFoldDB" id="A0A2H0FEZ5"/>
<dbReference type="PANTHER" id="PTHR11669">
    <property type="entry name" value="REPLICATION FACTOR C / DNA POLYMERASE III GAMMA-TAU SUBUNIT"/>
    <property type="match status" value="1"/>
</dbReference>
<dbReference type="Gene3D" id="3.40.50.300">
    <property type="entry name" value="P-loop containing nucleotide triphosphate hydrolases"/>
    <property type="match status" value="1"/>
</dbReference>
<dbReference type="PANTHER" id="PTHR11669:SF8">
    <property type="entry name" value="DNA POLYMERASE III SUBUNIT DELTA"/>
    <property type="match status" value="1"/>
</dbReference>
<dbReference type="Pfam" id="PF13177">
    <property type="entry name" value="DNA_pol3_delta2"/>
    <property type="match status" value="1"/>
</dbReference>
<sequence>MVIGHQKQWQFLRKSLELGKRAHAYLFSGETQLGKKKFALEFAKLINGENFDFGHPDLILIEPYEGREIQIIQIRELIQKLSLKPYSAFLKVAMIDQAHLMNSEAQNCFLKTLEEPKGNTILILITEAPETLFPTIRSRCEIIKFYPVKISEIENYLESQGISKEKSKAIARLSLGRPGLAIDFLTNPQKLENQKKIIEELIKISSGKTSLSLRFQYAKDLVMNPELSEILNIWLSYFRTLLLEQFLPPEVKKPEYPFSKLKNIIKQI</sequence>
<gene>
    <name evidence="1" type="ORF">COW72_02905</name>
</gene>
<evidence type="ECO:0000313" key="2">
    <source>
        <dbReference type="Proteomes" id="UP000230778"/>
    </source>
</evidence>
<dbReference type="InterPro" id="IPR027417">
    <property type="entry name" value="P-loop_NTPase"/>
</dbReference>
<dbReference type="InterPro" id="IPR050238">
    <property type="entry name" value="DNA_Rep/Repair_Clamp_Loader"/>
</dbReference>
<dbReference type="EMBL" id="PCUC01000152">
    <property type="protein sequence ID" value="PIQ05246.1"/>
    <property type="molecule type" value="Genomic_DNA"/>
</dbReference>
<name>A0A2H0FEZ5_9BACT</name>
<dbReference type="GO" id="GO:0006261">
    <property type="term" value="P:DNA-templated DNA replication"/>
    <property type="evidence" value="ECO:0007669"/>
    <property type="project" value="TreeGrafter"/>
</dbReference>
<evidence type="ECO:0008006" key="3">
    <source>
        <dbReference type="Google" id="ProtNLM"/>
    </source>
</evidence>
<dbReference type="SUPFAM" id="SSF52540">
    <property type="entry name" value="P-loop containing nucleoside triphosphate hydrolases"/>
    <property type="match status" value="1"/>
</dbReference>
<comment type="caution">
    <text evidence="1">The sequence shown here is derived from an EMBL/GenBank/DDBJ whole genome shotgun (WGS) entry which is preliminary data.</text>
</comment>
<reference evidence="1 2" key="1">
    <citation type="submission" date="2017-09" db="EMBL/GenBank/DDBJ databases">
        <title>Depth-based differentiation of microbial function through sediment-hosted aquifers and enrichment of novel symbionts in the deep terrestrial subsurface.</title>
        <authorList>
            <person name="Probst A.J."/>
            <person name="Ladd B."/>
            <person name="Jarett J.K."/>
            <person name="Geller-Mcgrath D.E."/>
            <person name="Sieber C.M."/>
            <person name="Emerson J.B."/>
            <person name="Anantharaman K."/>
            <person name="Thomas B.C."/>
            <person name="Malmstrom R."/>
            <person name="Stieglmeier M."/>
            <person name="Klingl A."/>
            <person name="Woyke T."/>
            <person name="Ryan C.M."/>
            <person name="Banfield J.F."/>
        </authorList>
    </citation>
    <scope>NUCLEOTIDE SEQUENCE [LARGE SCALE GENOMIC DNA]</scope>
    <source>
        <strain evidence="1">CG18_big_fil_WC_8_21_14_2_50_37_10</strain>
    </source>
</reference>
<accession>A0A2H0FEZ5</accession>
<dbReference type="Proteomes" id="UP000230778">
    <property type="component" value="Unassembled WGS sequence"/>
</dbReference>
<proteinExistence type="predicted"/>
<evidence type="ECO:0000313" key="1">
    <source>
        <dbReference type="EMBL" id="PIQ05246.1"/>
    </source>
</evidence>
<feature type="non-terminal residue" evidence="1">
    <location>
        <position position="268"/>
    </location>
</feature>